<accession>A0A9N8E8W6</accession>
<evidence type="ECO:0000313" key="1">
    <source>
        <dbReference type="EMBL" id="CAB9516892.1"/>
    </source>
</evidence>
<keyword evidence="2" id="KW-1185">Reference proteome</keyword>
<proteinExistence type="predicted"/>
<protein>
    <submittedName>
        <fullName evidence="1">Uncharacterized protein</fullName>
    </submittedName>
</protein>
<gene>
    <name evidence="1" type="ORF">SEMRO_814_G206270.1</name>
</gene>
<name>A0A9N8E8W6_9STRA</name>
<dbReference type="AlphaFoldDB" id="A0A9N8E8W6"/>
<evidence type="ECO:0000313" key="2">
    <source>
        <dbReference type="Proteomes" id="UP001153069"/>
    </source>
</evidence>
<dbReference type="OrthoDB" id="54490at2759"/>
<reference evidence="1" key="1">
    <citation type="submission" date="2020-06" db="EMBL/GenBank/DDBJ databases">
        <authorList>
            <consortium name="Plant Systems Biology data submission"/>
        </authorList>
    </citation>
    <scope>NUCLEOTIDE SEQUENCE</scope>
    <source>
        <strain evidence="1">D6</strain>
    </source>
</reference>
<organism evidence="1 2">
    <name type="scientific">Seminavis robusta</name>
    <dbReference type="NCBI Taxonomy" id="568900"/>
    <lineage>
        <taxon>Eukaryota</taxon>
        <taxon>Sar</taxon>
        <taxon>Stramenopiles</taxon>
        <taxon>Ochrophyta</taxon>
        <taxon>Bacillariophyta</taxon>
        <taxon>Bacillariophyceae</taxon>
        <taxon>Bacillariophycidae</taxon>
        <taxon>Naviculales</taxon>
        <taxon>Naviculaceae</taxon>
        <taxon>Seminavis</taxon>
    </lineage>
</organism>
<dbReference type="EMBL" id="CAICTM010000813">
    <property type="protein sequence ID" value="CAB9516892.1"/>
    <property type="molecule type" value="Genomic_DNA"/>
</dbReference>
<comment type="caution">
    <text evidence="1">The sequence shown here is derived from an EMBL/GenBank/DDBJ whole genome shotgun (WGS) entry which is preliminary data.</text>
</comment>
<dbReference type="Proteomes" id="UP001153069">
    <property type="component" value="Unassembled WGS sequence"/>
</dbReference>
<sequence>MTTFWNHYWPVAKEEGAEARDWRDYPANRPCPLDGVSAPSHTVFVKTGGNALQAVDRSALQQKGVVAVTVPWNARPGQEMLVRHGDRWVTTQVPDHMLPGHVFLMRVPETPYINSKLEGDSSGIMPSKEVNMAQAYVPPSSTQQQQTPHDLLFEEATELTHVSTGIEQDQPSKRSIV</sequence>